<dbReference type="InterPro" id="IPR051531">
    <property type="entry name" value="N-acetyltransferase"/>
</dbReference>
<name>A0A1I0RQH8_9FIRM</name>
<accession>A0A1I0RQH8</accession>
<gene>
    <name evidence="2" type="ORF">SAMN05421659_12120</name>
</gene>
<dbReference type="STRING" id="99656.SAMN05421659_12120"/>
<keyword evidence="3" id="KW-1185">Reference proteome</keyword>
<dbReference type="RefSeq" id="WP_092457383.1">
    <property type="nucleotide sequence ID" value="NZ_FOJI01000021.1"/>
</dbReference>
<dbReference type="Pfam" id="PF13302">
    <property type="entry name" value="Acetyltransf_3"/>
    <property type="match status" value="1"/>
</dbReference>
<reference evidence="2 3" key="1">
    <citation type="submission" date="2016-10" db="EMBL/GenBank/DDBJ databases">
        <authorList>
            <person name="de Groot N.N."/>
        </authorList>
    </citation>
    <scope>NUCLEOTIDE SEQUENCE [LARGE SCALE GENOMIC DNA]</scope>
    <source>
        <strain evidence="2 3">DSM 9179</strain>
    </source>
</reference>
<dbReference type="Gene3D" id="3.40.630.30">
    <property type="match status" value="1"/>
</dbReference>
<organism evidence="2 3">
    <name type="scientific">[Clostridium] fimetarium</name>
    <dbReference type="NCBI Taxonomy" id="99656"/>
    <lineage>
        <taxon>Bacteria</taxon>
        <taxon>Bacillati</taxon>
        <taxon>Bacillota</taxon>
        <taxon>Clostridia</taxon>
        <taxon>Lachnospirales</taxon>
        <taxon>Lachnospiraceae</taxon>
    </lineage>
</organism>
<dbReference type="InterPro" id="IPR016181">
    <property type="entry name" value="Acyl_CoA_acyltransferase"/>
</dbReference>
<dbReference type="GO" id="GO:0016747">
    <property type="term" value="F:acyltransferase activity, transferring groups other than amino-acyl groups"/>
    <property type="evidence" value="ECO:0007669"/>
    <property type="project" value="InterPro"/>
</dbReference>
<feature type="domain" description="N-acetyltransferase" evidence="1">
    <location>
        <begin position="14"/>
        <end position="180"/>
    </location>
</feature>
<dbReference type="EMBL" id="FOJI01000021">
    <property type="protein sequence ID" value="SEW43557.1"/>
    <property type="molecule type" value="Genomic_DNA"/>
</dbReference>
<dbReference type="AlphaFoldDB" id="A0A1I0RQH8"/>
<keyword evidence="2" id="KW-0808">Transferase</keyword>
<protein>
    <submittedName>
        <fullName evidence="2">Ribosomal-protein-alanine N-acetyltransferase</fullName>
    </submittedName>
</protein>
<sequence length="184" mass="21490">MKHLGTKKLETDRLVLRRFIMEDADAMYNNWANDPEVTKYLTWPHHKTVEMSHTVLGDWISQYCKDDFYQWAIILKDNLDEPIGTISVVHKKDSIEMVHIGYCIGKRWWKGGITSEALAALIKFFFEEVGVNRIESRHDPRNSNSGKVMMKCGLKYEGTHREADWNNQGRCDFTMNAILSKDYI</sequence>
<dbReference type="PROSITE" id="PS51186">
    <property type="entry name" value="GNAT"/>
    <property type="match status" value="1"/>
</dbReference>
<proteinExistence type="predicted"/>
<dbReference type="PANTHER" id="PTHR43792">
    <property type="entry name" value="GNAT FAMILY, PUTATIVE (AFU_ORTHOLOGUE AFUA_3G00765)-RELATED-RELATED"/>
    <property type="match status" value="1"/>
</dbReference>
<dbReference type="PANTHER" id="PTHR43792:SF1">
    <property type="entry name" value="N-ACETYLTRANSFERASE DOMAIN-CONTAINING PROTEIN"/>
    <property type="match status" value="1"/>
</dbReference>
<dbReference type="SUPFAM" id="SSF55729">
    <property type="entry name" value="Acyl-CoA N-acyltransferases (Nat)"/>
    <property type="match status" value="1"/>
</dbReference>
<evidence type="ECO:0000259" key="1">
    <source>
        <dbReference type="PROSITE" id="PS51186"/>
    </source>
</evidence>
<evidence type="ECO:0000313" key="2">
    <source>
        <dbReference type="EMBL" id="SEW43557.1"/>
    </source>
</evidence>
<dbReference type="InterPro" id="IPR000182">
    <property type="entry name" value="GNAT_dom"/>
</dbReference>
<evidence type="ECO:0000313" key="3">
    <source>
        <dbReference type="Proteomes" id="UP000199701"/>
    </source>
</evidence>
<dbReference type="OrthoDB" id="9785602at2"/>
<dbReference type="Proteomes" id="UP000199701">
    <property type="component" value="Unassembled WGS sequence"/>
</dbReference>